<keyword evidence="10" id="KW-1185">Reference proteome</keyword>
<gene>
    <name evidence="9" type="ORF">AACT_1174</name>
</gene>
<keyword evidence="4 7" id="KW-0812">Transmembrane</keyword>
<reference evidence="9 10" key="1">
    <citation type="submission" date="2019-08" db="EMBL/GenBank/DDBJ databases">
        <title>Complete genome sequence of Arcobacter acticola.</title>
        <authorList>
            <person name="Miller W."/>
        </authorList>
    </citation>
    <scope>NUCLEOTIDE SEQUENCE [LARGE SCALE GENOMIC DNA]</scope>
    <source>
        <strain evidence="9 10">KCTC 52212</strain>
    </source>
</reference>
<evidence type="ECO:0000256" key="2">
    <source>
        <dbReference type="ARBA" id="ARBA00005381"/>
    </source>
</evidence>
<dbReference type="GO" id="GO:0035556">
    <property type="term" value="P:intracellular signal transduction"/>
    <property type="evidence" value="ECO:0007669"/>
    <property type="project" value="InterPro"/>
</dbReference>
<evidence type="ECO:0000313" key="10">
    <source>
        <dbReference type="Proteomes" id="UP000503483"/>
    </source>
</evidence>
<dbReference type="KEGG" id="paco:AACT_1174"/>
<dbReference type="EMBL" id="CP042652">
    <property type="protein sequence ID" value="QKE28354.1"/>
    <property type="molecule type" value="Genomic_DNA"/>
</dbReference>
<feature type="transmembrane region" description="Helical" evidence="7">
    <location>
        <begin position="342"/>
        <end position="362"/>
    </location>
</feature>
<sequence>MLRKNYKFIIIALLISSFISSVYIYVPKLPSSIDSRLRDFMFNLRGEIKPKNDSVVIVDIDEKSLQNLGQWPWPRDILSKILYNLTKAEVAVIGLDIVFAEEDRTSPHKILKKLEIQKENIPNFDLEFAQAIANTPTILGYQFEFTDKKFINKNAPSIQTIFIEKNKKMGKNYLITAQGTILNIPILQDNSYSSGFFNNIPDDTGIIRSIPLIISYEDEIYPSLSLEALRIGLGVSKIYINYDENGIANLQVGDFIIPTDRHGRLLINFRGKEKTFKYISAFDIYNDSFDKEDITNKIVLIGTSAAALMDLRATPFESVFPGVEIHANAIDNIIAQDFLYKASWIEGLNIIIIFILSIFTFFMIKKMPIWLTPFFILGLIFAVCYSIYYLLFNVGIVLNILFPLFTIVTNGIISLLIGYFYEIKRKEEIKNKFASKVSKNVMEELIKDLDNNKLQAQNKEVSIFFSDIRGFTNISEKIDKPDLLVKYLNQYMTPMSEIIIKNNGTIDKYIGDSIMAYWNAPFDIDNHADKAVISALEQLEELKKLNIILKNLNQPKIDIGIGITTGIVTVGEIGSIGRSDYTIIGDNVNLGSRIESLCKFYGCNLIISENTKEQLKEKYIFRYLDFIKVKGKDIPIKIWEVISLENNKTKELFKELEKYNQAIILYKNSNFKEAMIIFEELKNSKSPLSKEIYEIYINRCNEFILNPILDFDYIYEHNSKN</sequence>
<comment type="subcellular location">
    <subcellularLocation>
        <location evidence="1">Cell envelope</location>
    </subcellularLocation>
</comment>
<dbReference type="InterPro" id="IPR001054">
    <property type="entry name" value="A/G_cyclase"/>
</dbReference>
<dbReference type="AlphaFoldDB" id="A0A6M8EZ19"/>
<feature type="transmembrane region" description="Helical" evidence="7">
    <location>
        <begin position="369"/>
        <end position="390"/>
    </location>
</feature>
<dbReference type="Pfam" id="PF00211">
    <property type="entry name" value="Guanylate_cyc"/>
    <property type="match status" value="1"/>
</dbReference>
<dbReference type="Proteomes" id="UP000503483">
    <property type="component" value="Chromosome"/>
</dbReference>
<protein>
    <submittedName>
        <fullName evidence="9">CHASE2 sensor-containing adenylate/guanylate cyclase</fullName>
    </submittedName>
</protein>
<dbReference type="SUPFAM" id="SSF55073">
    <property type="entry name" value="Nucleotide cyclase"/>
    <property type="match status" value="1"/>
</dbReference>
<evidence type="ECO:0000313" key="9">
    <source>
        <dbReference type="EMBL" id="QKE28354.1"/>
    </source>
</evidence>
<evidence type="ECO:0000256" key="4">
    <source>
        <dbReference type="ARBA" id="ARBA00022692"/>
    </source>
</evidence>
<dbReference type="InterPro" id="IPR050697">
    <property type="entry name" value="Adenylyl/Guanylyl_Cyclase_3/4"/>
</dbReference>
<dbReference type="GO" id="GO:0004016">
    <property type="term" value="F:adenylate cyclase activity"/>
    <property type="evidence" value="ECO:0007669"/>
    <property type="project" value="UniProtKB-ARBA"/>
</dbReference>
<organism evidence="9 10">
    <name type="scientific">Arcobacter acticola</name>
    <dbReference type="NCBI Taxonomy" id="1849015"/>
    <lineage>
        <taxon>Bacteria</taxon>
        <taxon>Pseudomonadati</taxon>
        <taxon>Campylobacterota</taxon>
        <taxon>Epsilonproteobacteria</taxon>
        <taxon>Campylobacterales</taxon>
        <taxon>Arcobacteraceae</taxon>
        <taxon>Arcobacter</taxon>
    </lineage>
</organism>
<dbReference type="PANTHER" id="PTHR43081:SF1">
    <property type="entry name" value="ADENYLATE CYCLASE, TERMINAL-DIFFERENTIATION SPECIFIC"/>
    <property type="match status" value="1"/>
</dbReference>
<dbReference type="InterPro" id="IPR007890">
    <property type="entry name" value="CHASE2"/>
</dbReference>
<proteinExistence type="inferred from homology"/>
<accession>A0A6M8EZ19</accession>
<evidence type="ECO:0000259" key="8">
    <source>
        <dbReference type="PROSITE" id="PS50125"/>
    </source>
</evidence>
<keyword evidence="3" id="KW-1003">Cell membrane</keyword>
<dbReference type="GO" id="GO:0006171">
    <property type="term" value="P:cAMP biosynthetic process"/>
    <property type="evidence" value="ECO:0007669"/>
    <property type="project" value="TreeGrafter"/>
</dbReference>
<comment type="similarity">
    <text evidence="2">Belongs to the adenylyl cyclase class-3 family.</text>
</comment>
<dbReference type="PANTHER" id="PTHR43081">
    <property type="entry name" value="ADENYLATE CYCLASE, TERMINAL-DIFFERENTIATION SPECIFIC-RELATED"/>
    <property type="match status" value="1"/>
</dbReference>
<dbReference type="PROSITE" id="PS50125">
    <property type="entry name" value="GUANYLATE_CYCLASE_2"/>
    <property type="match status" value="1"/>
</dbReference>
<dbReference type="CDD" id="cd07302">
    <property type="entry name" value="CHD"/>
    <property type="match status" value="1"/>
</dbReference>
<evidence type="ECO:0000256" key="3">
    <source>
        <dbReference type="ARBA" id="ARBA00022475"/>
    </source>
</evidence>
<feature type="domain" description="Guanylate cyclase" evidence="8">
    <location>
        <begin position="462"/>
        <end position="595"/>
    </location>
</feature>
<dbReference type="RefSeq" id="WP_172125892.1">
    <property type="nucleotide sequence ID" value="NZ_CP042652.1"/>
</dbReference>
<dbReference type="Pfam" id="PF05226">
    <property type="entry name" value="CHASE2"/>
    <property type="match status" value="1"/>
</dbReference>
<dbReference type="SMART" id="SM00044">
    <property type="entry name" value="CYCc"/>
    <property type="match status" value="1"/>
</dbReference>
<feature type="transmembrane region" description="Helical" evidence="7">
    <location>
        <begin position="396"/>
        <end position="421"/>
    </location>
</feature>
<keyword evidence="5 7" id="KW-1133">Transmembrane helix</keyword>
<evidence type="ECO:0000256" key="1">
    <source>
        <dbReference type="ARBA" id="ARBA00004196"/>
    </source>
</evidence>
<keyword evidence="6 7" id="KW-0472">Membrane</keyword>
<dbReference type="Gene3D" id="3.30.70.1230">
    <property type="entry name" value="Nucleotide cyclase"/>
    <property type="match status" value="1"/>
</dbReference>
<dbReference type="InterPro" id="IPR029787">
    <property type="entry name" value="Nucleotide_cyclase"/>
</dbReference>
<evidence type="ECO:0000256" key="6">
    <source>
        <dbReference type="ARBA" id="ARBA00023136"/>
    </source>
</evidence>
<name>A0A6M8EZ19_9BACT</name>
<dbReference type="FunFam" id="3.30.70.1230:FF:000016">
    <property type="entry name" value="Adenylate/guanylate cyclase domain-containing protein"/>
    <property type="match status" value="1"/>
</dbReference>
<dbReference type="GO" id="GO:0030313">
    <property type="term" value="C:cell envelope"/>
    <property type="evidence" value="ECO:0007669"/>
    <property type="project" value="UniProtKB-SubCell"/>
</dbReference>
<evidence type="ECO:0000256" key="5">
    <source>
        <dbReference type="ARBA" id="ARBA00022989"/>
    </source>
</evidence>
<evidence type="ECO:0000256" key="7">
    <source>
        <dbReference type="SAM" id="Phobius"/>
    </source>
</evidence>
<dbReference type="SMART" id="SM01080">
    <property type="entry name" value="CHASE2"/>
    <property type="match status" value="1"/>
</dbReference>